<organism evidence="5 6">
    <name type="scientific">Hibiscus sabdariffa</name>
    <name type="common">roselle</name>
    <dbReference type="NCBI Taxonomy" id="183260"/>
    <lineage>
        <taxon>Eukaryota</taxon>
        <taxon>Viridiplantae</taxon>
        <taxon>Streptophyta</taxon>
        <taxon>Embryophyta</taxon>
        <taxon>Tracheophyta</taxon>
        <taxon>Spermatophyta</taxon>
        <taxon>Magnoliopsida</taxon>
        <taxon>eudicotyledons</taxon>
        <taxon>Gunneridae</taxon>
        <taxon>Pentapetalae</taxon>
        <taxon>rosids</taxon>
        <taxon>malvids</taxon>
        <taxon>Malvales</taxon>
        <taxon>Malvaceae</taxon>
        <taxon>Malvoideae</taxon>
        <taxon>Hibiscus</taxon>
    </lineage>
</organism>
<evidence type="ECO:0000313" key="6">
    <source>
        <dbReference type="Proteomes" id="UP001472677"/>
    </source>
</evidence>
<evidence type="ECO:0000313" key="5">
    <source>
        <dbReference type="EMBL" id="KAK8565172.1"/>
    </source>
</evidence>
<dbReference type="Gene3D" id="3.40.50.300">
    <property type="entry name" value="P-loop containing nucleotide triphosphate hydrolases"/>
    <property type="match status" value="2"/>
</dbReference>
<protein>
    <recommendedName>
        <fullName evidence="3">Sulfotransferase</fullName>
        <ecNumber evidence="3">2.8.2.-</ecNumber>
    </recommendedName>
</protein>
<comment type="caution">
    <text evidence="5">The sequence shown here is derived from an EMBL/GenBank/DDBJ whole genome shotgun (WGS) entry which is preliminary data.</text>
</comment>
<evidence type="ECO:0000256" key="3">
    <source>
        <dbReference type="RuleBase" id="RU361155"/>
    </source>
</evidence>
<sequence>MHTQDHFQAQPGDIFLCSPMKTSCTWLKALSFSIATRAVFDNSNSPLQNVVPHDCIPMLEFGEHYSFAEGPKIPLFASHLPYTCLPKSEERQGKIQGIIRFCSFESLSNSEVNKSGKQVKKDAFMENSAYFRKGEVGDWRNYLAAEMGERLDNIVEEKLSGSGSGFTFLKNHNR</sequence>
<keyword evidence="6" id="KW-1185">Reference proteome</keyword>
<dbReference type="Proteomes" id="UP001472677">
    <property type="component" value="Unassembled WGS sequence"/>
</dbReference>
<proteinExistence type="inferred from homology"/>
<dbReference type="SUPFAM" id="SSF52540">
    <property type="entry name" value="P-loop containing nucleoside triphosphate hydrolases"/>
    <property type="match status" value="1"/>
</dbReference>
<feature type="domain" description="Sulfotransferase" evidence="4">
    <location>
        <begin position="12"/>
        <end position="88"/>
    </location>
</feature>
<dbReference type="PANTHER" id="PTHR11783">
    <property type="entry name" value="SULFOTRANSFERASE SULT"/>
    <property type="match status" value="1"/>
</dbReference>
<evidence type="ECO:0000256" key="1">
    <source>
        <dbReference type="ARBA" id="ARBA00005771"/>
    </source>
</evidence>
<dbReference type="Pfam" id="PF00685">
    <property type="entry name" value="Sulfotransfer_1"/>
    <property type="match status" value="2"/>
</dbReference>
<feature type="domain" description="Sulfotransferase" evidence="4">
    <location>
        <begin position="92"/>
        <end position="163"/>
    </location>
</feature>
<reference evidence="5 6" key="1">
    <citation type="journal article" date="2024" name="G3 (Bethesda)">
        <title>Genome assembly of Hibiscus sabdariffa L. provides insights into metabolisms of medicinal natural products.</title>
        <authorList>
            <person name="Kim T."/>
        </authorList>
    </citation>
    <scope>NUCLEOTIDE SEQUENCE [LARGE SCALE GENOMIC DNA]</scope>
    <source>
        <strain evidence="5">TK-2024</strain>
        <tissue evidence="5">Old leaves</tissue>
    </source>
</reference>
<accession>A0ABR2EVS8</accession>
<gene>
    <name evidence="5" type="ORF">V6N12_058745</name>
</gene>
<dbReference type="EMBL" id="JBBPBM010000010">
    <property type="protein sequence ID" value="KAK8565172.1"/>
    <property type="molecule type" value="Genomic_DNA"/>
</dbReference>
<dbReference type="EC" id="2.8.2.-" evidence="3"/>
<name>A0ABR2EVS8_9ROSI</name>
<evidence type="ECO:0000259" key="4">
    <source>
        <dbReference type="Pfam" id="PF00685"/>
    </source>
</evidence>
<evidence type="ECO:0000256" key="2">
    <source>
        <dbReference type="ARBA" id="ARBA00022679"/>
    </source>
</evidence>
<dbReference type="InterPro" id="IPR000863">
    <property type="entry name" value="Sulfotransferase_dom"/>
</dbReference>
<dbReference type="InterPro" id="IPR027417">
    <property type="entry name" value="P-loop_NTPase"/>
</dbReference>
<comment type="similarity">
    <text evidence="1 3">Belongs to the sulfotransferase 1 family.</text>
</comment>
<keyword evidence="2 3" id="KW-0808">Transferase</keyword>